<gene>
    <name evidence="2" type="ordered locus">OCA5_c25860</name>
</gene>
<dbReference type="Proteomes" id="UP000007730">
    <property type="component" value="Chromosome"/>
</dbReference>
<dbReference type="InterPro" id="IPR011990">
    <property type="entry name" value="TPR-like_helical_dom_sf"/>
</dbReference>
<name>B6JBI3_AFIC5</name>
<sequence>MAGEAAVGSMTERGASFGRLASACGIMRAAFAGALLLAVLAVAPRAAQAETIRGEAMLTQEAGYARLLMRFAEEVPTEVSVAGAVLIVRFAKPIEMSIDQLNDAVPSYIGAARRDPDGAAIRLALNQKVRVNLMTAGERVYVDLLPEKWVGLPPPLPAEVVKELSERALAAERILRMQRQAEAAKKRPPVRVRTAVQPTFVRFVFELPDGVGVSSSLNANKYTLSFSSALTFDLADAKVVAPSNIKSMNQAISGDSSSVEIALVGDVDVHGFREERNYIVDIGFDTGKAGLALGPVGSRPAITLPAPAQSAPAREAAPHAAVQPAPAAPAVEAPAALTPAEAKTPDHHAAAPQAAKVAEQAVEKAAEAAQPQPSQAQAAEVAPTPDTEPAPAKTPVVKAATESARAILAKRTSHDFSITLPFGGNVPTALFRRADSIWIVAADTRPLDASPIKAEGGALVAAVNTLAVPGGQAIQIKLDRPQLFSLGGDDQALVLTLADRDVVPSLPLTATRNVADPSHANVSIALPQPGRLLRFGDPEVGDTLSVVALSLPARGVLRRQNFVEFSLLEAMQGIAVATNADDLAVEVRPDKVIISRPGGLTLSSASVASEHLGGPGGAVFDPDEWKKNQKAEFLPRLDRLINEAAVAPKEGRLAANLALGKFYLARGFYQEAKGALDLALAPPRVAQEGEQAALMARAVASILVGRIEPALKDLNDPEIAGSFDSQLWKGLASARLGKWADAREKFKNVESAVISLPLDLQRIILIEAMQASLEVRDYDGAAARSNDLQTIGALPEQAMRLTLLRGRLAEALGREREALADYQAVRASRDRASAAEATLAEISLLQRQNKIEPDAALDDLETLSVLWRGDGTEVRTLQTLSRIYADKARYADSLAAAMTATRIAPNSEAARATQDEAAALFSELFLTDKGDSLPPVKALGLFYQYRDLTPIGRRGDEMIRHLADRLVAVDLLDQASELLQYQVDHRLEGAARAQVAARLAMIYLMNRKPARAIAALRSTRIADLAGEVRQQRLLLESRAQSDVGRHDLALDLIANIQGREVTRLRSDIYWASRQWRESAEQIEMLYGQRWRDFRPLTDMEKSDVIRAAIGYALANDALGLSRFREKYGPKMETESDRAAFDIASRPGSSDTAALESVAKRAATIDTLDGFLREMKKRFPDTVARMKAPSAAHDAEATGALPTIPKMDHVSTAR</sequence>
<evidence type="ECO:0008006" key="4">
    <source>
        <dbReference type="Google" id="ProtNLM"/>
    </source>
</evidence>
<dbReference type="SUPFAM" id="SSF48452">
    <property type="entry name" value="TPR-like"/>
    <property type="match status" value="1"/>
</dbReference>
<evidence type="ECO:0000256" key="1">
    <source>
        <dbReference type="SAM" id="MobiDB-lite"/>
    </source>
</evidence>
<reference evidence="2 3" key="1">
    <citation type="journal article" date="2011" name="J. Bacteriol.">
        <title>Complete genome sequences of the chemolithoautotrophic Oligotropha carboxidovorans strains OM4 and OM5.</title>
        <authorList>
            <person name="Volland S."/>
            <person name="Rachinger M."/>
            <person name="Strittmatter A."/>
            <person name="Daniel R."/>
            <person name="Gottschalk G."/>
            <person name="Meyer O."/>
        </authorList>
    </citation>
    <scope>NUCLEOTIDE SEQUENCE [LARGE SCALE GENOMIC DNA]</scope>
    <source>
        <strain evidence="3">ATCC 49405 / DSM 1227 / KCTC 32145 / OM5</strain>
    </source>
</reference>
<dbReference type="eggNOG" id="COG0457">
    <property type="taxonomic scope" value="Bacteria"/>
</dbReference>
<feature type="compositionally biased region" description="Low complexity" evidence="1">
    <location>
        <begin position="307"/>
        <end position="342"/>
    </location>
</feature>
<feature type="compositionally biased region" description="Low complexity" evidence="1">
    <location>
        <begin position="367"/>
        <end position="396"/>
    </location>
</feature>
<feature type="region of interest" description="Disordered" evidence="1">
    <location>
        <begin position="307"/>
        <end position="396"/>
    </location>
</feature>
<dbReference type="KEGG" id="oca:OCAR_5392"/>
<accession>B6JBI3</accession>
<dbReference type="AlphaFoldDB" id="B6JBI3"/>
<organism evidence="2 3">
    <name type="scientific">Afipia carboxidovorans (strain ATCC 49405 / DSM 1227 / KCTC 32145 / OM5)</name>
    <name type="common">Oligotropha carboxidovorans</name>
    <dbReference type="NCBI Taxonomy" id="504832"/>
    <lineage>
        <taxon>Bacteria</taxon>
        <taxon>Pseudomonadati</taxon>
        <taxon>Pseudomonadota</taxon>
        <taxon>Alphaproteobacteria</taxon>
        <taxon>Hyphomicrobiales</taxon>
        <taxon>Nitrobacteraceae</taxon>
        <taxon>Afipia</taxon>
    </lineage>
</organism>
<dbReference type="RefSeq" id="WP_012562553.1">
    <property type="nucleotide sequence ID" value="NC_011386.1"/>
</dbReference>
<protein>
    <recommendedName>
        <fullName evidence="4">Tetratricopeptide repeat protein</fullName>
    </recommendedName>
</protein>
<dbReference type="PATRIC" id="fig|504832.7.peg.2734"/>
<dbReference type="HOGENOM" id="CLU_004821_0_0_5"/>
<evidence type="ECO:0000313" key="3">
    <source>
        <dbReference type="Proteomes" id="UP000007730"/>
    </source>
</evidence>
<feature type="compositionally biased region" description="Low complexity" evidence="1">
    <location>
        <begin position="350"/>
        <end position="360"/>
    </location>
</feature>
<dbReference type="OrthoDB" id="7431909at2"/>
<dbReference type="EMBL" id="CP002826">
    <property type="protein sequence ID" value="AEI07281.1"/>
    <property type="molecule type" value="Genomic_DNA"/>
</dbReference>
<keyword evidence="3" id="KW-1185">Reference proteome</keyword>
<evidence type="ECO:0000313" key="2">
    <source>
        <dbReference type="EMBL" id="AEI07281.1"/>
    </source>
</evidence>
<dbReference type="STRING" id="504832.OCA5_c25860"/>
<proteinExistence type="predicted"/>
<dbReference type="KEGG" id="ocg:OCA5_c25860"/>
<feature type="region of interest" description="Disordered" evidence="1">
    <location>
        <begin position="1189"/>
        <end position="1213"/>
    </location>
</feature>